<dbReference type="InterPro" id="IPR007655">
    <property type="entry name" value="Slam_C"/>
</dbReference>
<dbReference type="GO" id="GO:0009279">
    <property type="term" value="C:cell outer membrane"/>
    <property type="evidence" value="ECO:0007669"/>
    <property type="project" value="UniProtKB-SubCell"/>
</dbReference>
<keyword evidence="2" id="KW-1134">Transmembrane beta strand</keyword>
<protein>
    <submittedName>
        <fullName evidence="10">TPR repeat-containing protein NMB0313</fullName>
    </submittedName>
</protein>
<organism evidence="10 11">
    <name type="scientific">Suttonella indologenes</name>
    <dbReference type="NCBI Taxonomy" id="13276"/>
    <lineage>
        <taxon>Bacteria</taxon>
        <taxon>Pseudomonadati</taxon>
        <taxon>Pseudomonadota</taxon>
        <taxon>Gammaproteobacteria</taxon>
        <taxon>Cardiobacteriales</taxon>
        <taxon>Cardiobacteriaceae</taxon>
        <taxon>Suttonella</taxon>
    </lineage>
</organism>
<keyword evidence="6" id="KW-0998">Cell outer membrane</keyword>
<evidence type="ECO:0000256" key="6">
    <source>
        <dbReference type="ARBA" id="ARBA00023237"/>
    </source>
</evidence>
<keyword evidence="4" id="KW-0732">Signal</keyword>
<evidence type="ECO:0000256" key="7">
    <source>
        <dbReference type="ARBA" id="ARBA00023609"/>
    </source>
</evidence>
<feature type="domain" description="Surface lipoprotein assembly modifier C-terminal" evidence="8">
    <location>
        <begin position="194"/>
        <end position="473"/>
    </location>
</feature>
<comment type="subcellular location">
    <subcellularLocation>
        <location evidence="1">Cell outer membrane</location>
        <topology evidence="1">Multi-pass membrane protein</topology>
    </subcellularLocation>
</comment>
<accession>A0A380MXU5</accession>
<feature type="domain" description="Surface lipoprotein assembly modifier N-terminal TPR repeats region" evidence="9">
    <location>
        <begin position="63"/>
        <end position="165"/>
    </location>
</feature>
<evidence type="ECO:0000256" key="3">
    <source>
        <dbReference type="ARBA" id="ARBA00022692"/>
    </source>
</evidence>
<dbReference type="InterPro" id="IPR011990">
    <property type="entry name" value="TPR-like_helical_dom_sf"/>
</dbReference>
<dbReference type="Gene3D" id="1.25.40.10">
    <property type="entry name" value="Tetratricopeptide repeat domain"/>
    <property type="match status" value="1"/>
</dbReference>
<dbReference type="EMBL" id="UHIA01000004">
    <property type="protein sequence ID" value="SUO97410.1"/>
    <property type="molecule type" value="Genomic_DNA"/>
</dbReference>
<dbReference type="Proteomes" id="UP000254575">
    <property type="component" value="Unassembled WGS sequence"/>
</dbReference>
<evidence type="ECO:0000259" key="9">
    <source>
        <dbReference type="Pfam" id="PF24575"/>
    </source>
</evidence>
<reference evidence="10 11" key="1">
    <citation type="submission" date="2018-06" db="EMBL/GenBank/DDBJ databases">
        <authorList>
            <consortium name="Pathogen Informatics"/>
            <person name="Doyle S."/>
        </authorList>
    </citation>
    <scope>NUCLEOTIDE SEQUENCE [LARGE SCALE GENOMIC DNA]</scope>
    <source>
        <strain evidence="10 11">NCTC10717</strain>
    </source>
</reference>
<proteinExistence type="inferred from homology"/>
<dbReference type="InterPro" id="IPR057556">
    <property type="entry name" value="TPR_Slam"/>
</dbReference>
<comment type="similarity">
    <text evidence="7">Belongs to the Slam family.</text>
</comment>
<keyword evidence="3" id="KW-0812">Transmembrane</keyword>
<evidence type="ECO:0000256" key="2">
    <source>
        <dbReference type="ARBA" id="ARBA00022452"/>
    </source>
</evidence>
<dbReference type="RefSeq" id="WP_115218617.1">
    <property type="nucleotide sequence ID" value="NZ_UHIA01000004.1"/>
</dbReference>
<keyword evidence="5" id="KW-0472">Membrane</keyword>
<keyword evidence="11" id="KW-1185">Reference proteome</keyword>
<evidence type="ECO:0000259" key="8">
    <source>
        <dbReference type="Pfam" id="PF04575"/>
    </source>
</evidence>
<dbReference type="Pfam" id="PF04575">
    <property type="entry name" value="SlipAM"/>
    <property type="match status" value="1"/>
</dbReference>
<dbReference type="AlphaFoldDB" id="A0A380MXU5"/>
<dbReference type="OrthoDB" id="8606547at2"/>
<dbReference type="Pfam" id="PF24575">
    <property type="entry name" value="TPR_Slam"/>
    <property type="match status" value="1"/>
</dbReference>
<evidence type="ECO:0000256" key="4">
    <source>
        <dbReference type="ARBA" id="ARBA00022729"/>
    </source>
</evidence>
<evidence type="ECO:0000313" key="10">
    <source>
        <dbReference type="EMBL" id="SUO97410.1"/>
    </source>
</evidence>
<evidence type="ECO:0000313" key="11">
    <source>
        <dbReference type="Proteomes" id="UP000254575"/>
    </source>
</evidence>
<evidence type="ECO:0000256" key="5">
    <source>
        <dbReference type="ARBA" id="ARBA00023136"/>
    </source>
</evidence>
<gene>
    <name evidence="10" type="ORF">NCTC10717_01435</name>
</gene>
<name>A0A380MXU5_9GAMM</name>
<evidence type="ECO:0000256" key="1">
    <source>
        <dbReference type="ARBA" id="ARBA00004571"/>
    </source>
</evidence>
<dbReference type="SUPFAM" id="SSF48452">
    <property type="entry name" value="TPR-like"/>
    <property type="match status" value="1"/>
</dbReference>
<sequence>MFFLRIFSQALMLTTVFLSTSIYSQSVEPLSPDERPTFHLSKNTLELLQETEEKQSTVIQEQNMTSQELLAQPVLLTQALNSAITLQDESALILLLPLYAQLPKKDEMLYKYGQAMLFFLQENPKEAVQLYEEILTSYPNSSPLRFQLALSLLADKRLAAANEQFTQLNNEELPPEIRQTIKNLQAGIAKQLEWQFNFHAHGLMERNINGSPVKQQVGAWKFAPPEKAYGLAYGLSADKLWALDGHWYLAVSASANGKTFWQKHEYDDLLLRSSIGLMWKNSKNEWGILPFHERRFYGSDSYSYGNGLRLQGNWQINEHWKWFANYEIADNRFFTRKHLDGISQRLGNTLFYRPDIKQYFTFGIDLGKEAAKDRSNAYDYYGLRLGWGKEWQQGISSMIQIHALKKDYAEKDFIQIKRQDERYGLNLSLWKRDWHWQNFTPRLTYQWKRQRSNHFAYDQAAEQNIFIEISKDF</sequence>